<dbReference type="EMBL" id="KT186228">
    <property type="protein sequence ID" value="AKY03801.1"/>
    <property type="molecule type" value="Genomic_DNA"/>
</dbReference>
<dbReference type="RefSeq" id="YP_009208324.1">
    <property type="nucleotide sequence ID" value="NC_028904.1"/>
</dbReference>
<dbReference type="KEGG" id="vg:26634855"/>
<reference evidence="1 2" key="1">
    <citation type="journal article" date="2016" name="Genome Announc.">
        <title>Genome Sequences of Streptomyces Phages Amela and Verse.</title>
        <authorList>
            <person name="Layton S.R."/>
            <person name="Hemenway R.M."/>
            <person name="Munyoki C.M."/>
            <person name="Barnes E.B."/>
            <person name="Barnett S.E."/>
            <person name="Bond A.M."/>
            <person name="Narvaez J.M."/>
            <person name="Sirisakd C.D."/>
            <person name="Smith B.R."/>
            <person name="Swain J."/>
            <person name="Syed O."/>
            <person name="Bowman C.A."/>
            <person name="Russell D.A."/>
            <person name="Bhuiyan S."/>
            <person name="Donegan-Quick R."/>
            <person name="Benjamin R.C."/>
            <person name="Hughes L.E."/>
        </authorList>
    </citation>
    <scope>NUCLEOTIDE SEQUENCE [LARGE SCALE GENOMIC DNA]</scope>
</reference>
<protein>
    <submittedName>
        <fullName evidence="1">Uncharacterized protein</fullName>
    </submittedName>
</protein>
<dbReference type="Proteomes" id="UP000204170">
    <property type="component" value="Segment"/>
</dbReference>
<accession>A0A0K1Y9M2</accession>
<sequence length="131" mass="14490">MSEVPPDMPVHVPVTPPAGMREDLIEFWDDATLTYYERASDGLVYSRPYTENELASYGKQRQLDMLGAAAKEAVPYLDDRLVKCLGYLELPSPTPEETAEVIRTLCDLAAYSAGTLKRVIVVLGELTGRPV</sequence>
<gene>
    <name evidence="1" type="ORF">SEA_AMELA_46</name>
</gene>
<organism evidence="1 2">
    <name type="scientific">Streptomyces phage Amela</name>
    <dbReference type="NCBI Taxonomy" id="1673877"/>
    <lineage>
        <taxon>Viruses</taxon>
        <taxon>Duplodnaviria</taxon>
        <taxon>Heunggongvirae</taxon>
        <taxon>Uroviricota</taxon>
        <taxon>Caudoviricetes</taxon>
        <taxon>Arquatrovirinae</taxon>
        <taxon>Camvirus</taxon>
        <taxon>Camvirus amela</taxon>
    </lineage>
</organism>
<name>A0A0K1Y9M2_9CAUD</name>
<dbReference type="OrthoDB" id="23073at10239"/>
<evidence type="ECO:0000313" key="2">
    <source>
        <dbReference type="Proteomes" id="UP000204170"/>
    </source>
</evidence>
<keyword evidence="2" id="KW-1185">Reference proteome</keyword>
<evidence type="ECO:0000313" key="1">
    <source>
        <dbReference type="EMBL" id="AKY03801.1"/>
    </source>
</evidence>
<proteinExistence type="predicted"/>
<dbReference type="GeneID" id="26634855"/>